<comment type="caution">
    <text evidence="1">The sequence shown here is derived from an EMBL/GenBank/DDBJ whole genome shotgun (WGS) entry which is preliminary data.</text>
</comment>
<sequence length="193" mass="22249">MLKVLDLPFDSILPEEIPKYKGNLILTTQKEYPTKCEKPILYEDVFDKHYTVIRGLMVQKLNLDYDEEDLIIGIDPGQRIGLSVFYFGKEIESSFHSSIEELVFHIIGILGNLRAKRKIVKIGNGNMSIAKKIEKMLNLKFCSSFDLEYVDESKTSLKIKNFNQRGKRDMLSAKFISQREGYRYSILPLSLTG</sequence>
<gene>
    <name evidence="1" type="ORF">H2B01_02135</name>
</gene>
<evidence type="ECO:0000313" key="1">
    <source>
        <dbReference type="EMBL" id="MBA4462970.1"/>
    </source>
</evidence>
<proteinExistence type="predicted"/>
<organism evidence="1 2">
    <name type="scientific">Candidatus Nitrosomaritimum aestuariumsis</name>
    <dbReference type="NCBI Taxonomy" id="3342354"/>
    <lineage>
        <taxon>Archaea</taxon>
        <taxon>Nitrososphaerota</taxon>
        <taxon>Nitrososphaeria</taxon>
        <taxon>Nitrosopumilales</taxon>
        <taxon>Nitrosopumilaceae</taxon>
        <taxon>Candidatus Nitrosomaritimum</taxon>
    </lineage>
</organism>
<dbReference type="EMBL" id="JACEMX010000053">
    <property type="protein sequence ID" value="MBA4462970.1"/>
    <property type="molecule type" value="Genomic_DNA"/>
</dbReference>
<protein>
    <submittedName>
        <fullName evidence="1">Uncharacterized protein</fullName>
    </submittedName>
</protein>
<dbReference type="Proteomes" id="UP000591542">
    <property type="component" value="Unassembled WGS sequence"/>
</dbReference>
<evidence type="ECO:0000313" key="2">
    <source>
        <dbReference type="Proteomes" id="UP000591542"/>
    </source>
</evidence>
<accession>A0AC60W6Y4</accession>
<name>A0AC60W6Y4_9ARCH</name>
<reference evidence="1 2" key="1">
    <citation type="journal article" date="2020" name="Appl. Environ. Microbiol.">
        <title>Genomic Characteristics of a Novel Species of Ammonia-Oxidizing Archaea from the Jiulong River Estuary.</title>
        <authorList>
            <person name="Zou D."/>
            <person name="Wan R."/>
            <person name="Han L."/>
            <person name="Xu M.N."/>
            <person name="Liu Y."/>
            <person name="Liu H."/>
            <person name="Kao S.J."/>
            <person name="Li M."/>
        </authorList>
    </citation>
    <scope>NUCLEOTIDE SEQUENCE [LARGE SCALE GENOMIC DNA]</scope>
    <source>
        <strain evidence="1">S2bin1</strain>
    </source>
</reference>